<feature type="region of interest" description="Disordered" evidence="1">
    <location>
        <begin position="178"/>
        <end position="232"/>
    </location>
</feature>
<evidence type="ECO:0000256" key="1">
    <source>
        <dbReference type="SAM" id="MobiDB-lite"/>
    </source>
</evidence>
<name>A0A803PRN3_CANSA</name>
<dbReference type="AlphaFoldDB" id="A0A803PRN3"/>
<reference evidence="2" key="1">
    <citation type="submission" date="2018-11" db="EMBL/GenBank/DDBJ databases">
        <authorList>
            <person name="Grassa J C."/>
        </authorList>
    </citation>
    <scope>NUCLEOTIDE SEQUENCE [LARGE SCALE GENOMIC DNA]</scope>
</reference>
<feature type="compositionally biased region" description="Basic and acidic residues" evidence="1">
    <location>
        <begin position="217"/>
        <end position="232"/>
    </location>
</feature>
<protein>
    <submittedName>
        <fullName evidence="2">Uncharacterized protein</fullName>
    </submittedName>
</protein>
<dbReference type="EnsemblPlants" id="evm.model.05.740">
    <property type="protein sequence ID" value="cds.evm.model.05.740"/>
    <property type="gene ID" value="evm.TU.05.740"/>
</dbReference>
<sequence length="232" mass="26074">MAKTGVGELFLNFISLTKFINWPSNWGYDNWWVGTETTFAPQAPGADLRIGYLTFPPRPPPTALGTGTNDKIPPRQPCVEIDDPEEANPQVAQLSQLWLTFNNSYETPSISNMDSFNTGLWKTRRTLKANTLSRNNRELTCLNGLEKLIILIPELPPVEVFLSWHGDLYEGRCLQARAREDSSSRAPTNGPSTYLKRPRKNERTNKTPPPNPSQRSQETRPRDPEGGEGHAT</sequence>
<dbReference type="Proteomes" id="UP000596661">
    <property type="component" value="Chromosome 5"/>
</dbReference>
<dbReference type="Gramene" id="evm.model.05.740">
    <property type="protein sequence ID" value="cds.evm.model.05.740"/>
    <property type="gene ID" value="evm.TU.05.740"/>
</dbReference>
<keyword evidence="3" id="KW-1185">Reference proteome</keyword>
<accession>A0A803PRN3</accession>
<organism evidence="2 3">
    <name type="scientific">Cannabis sativa</name>
    <name type="common">Hemp</name>
    <name type="synonym">Marijuana</name>
    <dbReference type="NCBI Taxonomy" id="3483"/>
    <lineage>
        <taxon>Eukaryota</taxon>
        <taxon>Viridiplantae</taxon>
        <taxon>Streptophyta</taxon>
        <taxon>Embryophyta</taxon>
        <taxon>Tracheophyta</taxon>
        <taxon>Spermatophyta</taxon>
        <taxon>Magnoliopsida</taxon>
        <taxon>eudicotyledons</taxon>
        <taxon>Gunneridae</taxon>
        <taxon>Pentapetalae</taxon>
        <taxon>rosids</taxon>
        <taxon>fabids</taxon>
        <taxon>Rosales</taxon>
        <taxon>Cannabaceae</taxon>
        <taxon>Cannabis</taxon>
    </lineage>
</organism>
<reference evidence="2" key="2">
    <citation type="submission" date="2021-03" db="UniProtKB">
        <authorList>
            <consortium name="EnsemblPlants"/>
        </authorList>
    </citation>
    <scope>IDENTIFICATION</scope>
</reference>
<evidence type="ECO:0000313" key="2">
    <source>
        <dbReference type="EnsemblPlants" id="cds.evm.model.05.740"/>
    </source>
</evidence>
<dbReference type="EMBL" id="UZAU01000444">
    <property type="status" value="NOT_ANNOTATED_CDS"/>
    <property type="molecule type" value="Genomic_DNA"/>
</dbReference>
<proteinExistence type="predicted"/>
<evidence type="ECO:0000313" key="3">
    <source>
        <dbReference type="Proteomes" id="UP000596661"/>
    </source>
</evidence>